<name>S9NYQ7_CYSF2</name>
<evidence type="ECO:0000313" key="2">
    <source>
        <dbReference type="EMBL" id="EPX55122.1"/>
    </source>
</evidence>
<dbReference type="Proteomes" id="UP000011682">
    <property type="component" value="Unassembled WGS sequence"/>
</dbReference>
<feature type="chain" id="PRO_5004567278" evidence="1">
    <location>
        <begin position="20"/>
        <end position="326"/>
    </location>
</feature>
<dbReference type="PANTHER" id="PTHR36842">
    <property type="entry name" value="PROTEIN TOLB HOMOLOG"/>
    <property type="match status" value="1"/>
</dbReference>
<comment type="caution">
    <text evidence="2">The sequence shown here is derived from an EMBL/GenBank/DDBJ whole genome shotgun (WGS) entry which is preliminary data.</text>
</comment>
<feature type="signal peptide" evidence="1">
    <location>
        <begin position="1"/>
        <end position="19"/>
    </location>
</feature>
<keyword evidence="3" id="KW-1185">Reference proteome</keyword>
<keyword evidence="2" id="KW-0449">Lipoprotein</keyword>
<dbReference type="RefSeq" id="WP_002627736.1">
    <property type="nucleotide sequence ID" value="NZ_ANAH02000074.1"/>
</dbReference>
<dbReference type="Gene3D" id="2.120.10.30">
    <property type="entry name" value="TolB, C-terminal domain"/>
    <property type="match status" value="2"/>
</dbReference>
<organism evidence="2 3">
    <name type="scientific">Cystobacter fuscus (strain ATCC 25194 / DSM 2262 / NBRC 100088 / M29)</name>
    <dbReference type="NCBI Taxonomy" id="1242864"/>
    <lineage>
        <taxon>Bacteria</taxon>
        <taxon>Pseudomonadati</taxon>
        <taxon>Myxococcota</taxon>
        <taxon>Myxococcia</taxon>
        <taxon>Myxococcales</taxon>
        <taxon>Cystobacterineae</taxon>
        <taxon>Archangiaceae</taxon>
        <taxon>Cystobacter</taxon>
    </lineage>
</organism>
<proteinExistence type="predicted"/>
<dbReference type="PROSITE" id="PS51257">
    <property type="entry name" value="PROKAR_LIPOPROTEIN"/>
    <property type="match status" value="1"/>
</dbReference>
<dbReference type="EMBL" id="ANAH02000074">
    <property type="protein sequence ID" value="EPX55122.1"/>
    <property type="molecule type" value="Genomic_DNA"/>
</dbReference>
<accession>S9NYQ7</accession>
<protein>
    <submittedName>
        <fullName evidence="2">Lipoprotein</fullName>
    </submittedName>
</protein>
<keyword evidence="1" id="KW-0732">Signal</keyword>
<dbReference type="AlphaFoldDB" id="S9NYQ7"/>
<gene>
    <name evidence="2" type="ORF">D187_009628</name>
</gene>
<dbReference type="InterPro" id="IPR011042">
    <property type="entry name" value="6-blade_b-propeller_TolB-like"/>
</dbReference>
<dbReference type="OrthoDB" id="5379836at2"/>
<reference evidence="2" key="1">
    <citation type="submission" date="2013-05" db="EMBL/GenBank/DDBJ databases">
        <title>Genome assembly of Cystobacter fuscus DSM 2262.</title>
        <authorList>
            <person name="Sharma G."/>
            <person name="Khatri I."/>
            <person name="Kaur C."/>
            <person name="Mayilraj S."/>
            <person name="Subramanian S."/>
        </authorList>
    </citation>
    <scope>NUCLEOTIDE SEQUENCE [LARGE SCALE GENOMIC DNA]</scope>
    <source>
        <strain evidence="2">DSM 2262</strain>
    </source>
</reference>
<dbReference type="eggNOG" id="COG0823">
    <property type="taxonomic scope" value="Bacteria"/>
</dbReference>
<sequence length="326" mass="33346">MKALVRILGLAAVAGLAAACEPLDIDWGDGGGGGGGGGAFSSGFVFVRNGTDGRNVYAVDEDGNANLPLRLTTEGGAYEPTVSRSGLLVAFVYRSNSGWEIRTVPTTGTGRASTVVSSTSTSCPRCSNFRYPTISPTGETIVFTLTSNNTPALARVNIDGTGFRILVTGNYASYGAASFYPNGSSVLMAAGYGAGQLNTLLNVNVTTGASNVITSSLGNTGAVSVVSRAVVSPDGTRVAFDGQTNNGSQIFVGQLGSQNLSSVTQLTRHTGESFVMDTWPSWRGNTEVTFLSNSGGNDNIYRISTATTGAGTLLVPGALEPSYGGT</sequence>
<dbReference type="SUPFAM" id="SSF69304">
    <property type="entry name" value="Tricorn protease N-terminal domain"/>
    <property type="match status" value="1"/>
</dbReference>
<evidence type="ECO:0000313" key="3">
    <source>
        <dbReference type="Proteomes" id="UP000011682"/>
    </source>
</evidence>
<dbReference type="PANTHER" id="PTHR36842:SF1">
    <property type="entry name" value="PROTEIN TOLB"/>
    <property type="match status" value="1"/>
</dbReference>
<evidence type="ECO:0000256" key="1">
    <source>
        <dbReference type="SAM" id="SignalP"/>
    </source>
</evidence>